<dbReference type="KEGG" id="lsd:EMK97_07345"/>
<dbReference type="SUPFAM" id="SSF140931">
    <property type="entry name" value="Fic-like"/>
    <property type="match status" value="1"/>
</dbReference>
<dbReference type="EC" id="2.7.7.108" evidence="5"/>
<protein>
    <recommendedName>
        <fullName evidence="5">protein adenylyltransferase</fullName>
        <ecNumber evidence="5">2.7.7.108</ecNumber>
    </recommendedName>
</protein>
<proteinExistence type="predicted"/>
<dbReference type="PROSITE" id="PS51459">
    <property type="entry name" value="FIDO"/>
    <property type="match status" value="1"/>
</dbReference>
<dbReference type="Proteomes" id="UP000290244">
    <property type="component" value="Chromosome"/>
</dbReference>
<name>A0A4P6P2M1_9GAMM</name>
<keyword evidence="2" id="KW-0548">Nucleotidyltransferase</keyword>
<evidence type="ECO:0000256" key="4">
    <source>
        <dbReference type="ARBA" id="ARBA00022840"/>
    </source>
</evidence>
<evidence type="ECO:0000256" key="5">
    <source>
        <dbReference type="ARBA" id="ARBA00034531"/>
    </source>
</evidence>
<keyword evidence="1 9" id="KW-0808">Transferase</keyword>
<keyword evidence="4" id="KW-0067">ATP-binding</keyword>
<gene>
    <name evidence="9" type="ORF">EMK97_07345</name>
</gene>
<organism evidence="9 10">
    <name type="scientific">Litorilituus sediminis</name>
    <dbReference type="NCBI Taxonomy" id="718192"/>
    <lineage>
        <taxon>Bacteria</taxon>
        <taxon>Pseudomonadati</taxon>
        <taxon>Pseudomonadota</taxon>
        <taxon>Gammaproteobacteria</taxon>
        <taxon>Alteromonadales</taxon>
        <taxon>Colwelliaceae</taxon>
        <taxon>Litorilituus</taxon>
    </lineage>
</organism>
<comment type="catalytic activity">
    <reaction evidence="6">
        <text>L-threonyl-[protein] + ATP = 3-O-(5'-adenylyl)-L-threonyl-[protein] + diphosphate</text>
        <dbReference type="Rhea" id="RHEA:54292"/>
        <dbReference type="Rhea" id="RHEA-COMP:11060"/>
        <dbReference type="Rhea" id="RHEA-COMP:13847"/>
        <dbReference type="ChEBI" id="CHEBI:30013"/>
        <dbReference type="ChEBI" id="CHEBI:30616"/>
        <dbReference type="ChEBI" id="CHEBI:33019"/>
        <dbReference type="ChEBI" id="CHEBI:138113"/>
        <dbReference type="EC" id="2.7.7.108"/>
    </reaction>
</comment>
<evidence type="ECO:0000256" key="1">
    <source>
        <dbReference type="ARBA" id="ARBA00022679"/>
    </source>
</evidence>
<evidence type="ECO:0000256" key="7">
    <source>
        <dbReference type="ARBA" id="ARBA00048696"/>
    </source>
</evidence>
<dbReference type="RefSeq" id="WP_130600818.1">
    <property type="nucleotide sequence ID" value="NZ_CP034759.1"/>
</dbReference>
<dbReference type="NCBIfam" id="NF007672">
    <property type="entry name" value="PRK10347.1"/>
    <property type="match status" value="1"/>
</dbReference>
<dbReference type="GO" id="GO:0005524">
    <property type="term" value="F:ATP binding"/>
    <property type="evidence" value="ECO:0007669"/>
    <property type="project" value="UniProtKB-KW"/>
</dbReference>
<keyword evidence="3" id="KW-0547">Nucleotide-binding</keyword>
<evidence type="ECO:0000313" key="10">
    <source>
        <dbReference type="Proteomes" id="UP000290244"/>
    </source>
</evidence>
<dbReference type="GO" id="GO:0051302">
    <property type="term" value="P:regulation of cell division"/>
    <property type="evidence" value="ECO:0007669"/>
    <property type="project" value="TreeGrafter"/>
</dbReference>
<dbReference type="AlphaFoldDB" id="A0A4P6P2M1"/>
<evidence type="ECO:0000256" key="3">
    <source>
        <dbReference type="ARBA" id="ARBA00022741"/>
    </source>
</evidence>
<sequence>MRDKYGVEQDPNCYQNTDILINLLDIRSDSELEEAELELTSFRLEQFSPQFERLTFGYLKEIHHHLFQDIYKWAGQLRTIDISKGSTRFCTASNIEREAVKQFQRLAKSNYLRELSSAEFVFQLADFFCEMNVVHPFREGNGRTLRLFCEVLALQAGYELDWKGISKDSWLEANIQGYLGNLAPLTMIFEKAANSLDFDE</sequence>
<evidence type="ECO:0000256" key="6">
    <source>
        <dbReference type="ARBA" id="ARBA00047939"/>
    </source>
</evidence>
<dbReference type="InterPro" id="IPR003812">
    <property type="entry name" value="Fido"/>
</dbReference>
<dbReference type="OrthoDB" id="9807853at2"/>
<keyword evidence="10" id="KW-1185">Reference proteome</keyword>
<evidence type="ECO:0000259" key="8">
    <source>
        <dbReference type="PROSITE" id="PS51459"/>
    </source>
</evidence>
<evidence type="ECO:0000256" key="2">
    <source>
        <dbReference type="ARBA" id="ARBA00022695"/>
    </source>
</evidence>
<dbReference type="Gene3D" id="1.10.3290.10">
    <property type="entry name" value="Fido-like domain"/>
    <property type="match status" value="1"/>
</dbReference>
<reference evidence="9 10" key="1">
    <citation type="submission" date="2018-12" db="EMBL/GenBank/DDBJ databases">
        <title>Complete genome of Litorilituus sediminis.</title>
        <authorList>
            <person name="Liu A."/>
            <person name="Rong J."/>
        </authorList>
    </citation>
    <scope>NUCLEOTIDE SEQUENCE [LARGE SCALE GENOMIC DNA]</scope>
    <source>
        <strain evidence="9 10">JCM 17549</strain>
    </source>
</reference>
<dbReference type="Pfam" id="PF02661">
    <property type="entry name" value="Fic"/>
    <property type="match status" value="1"/>
</dbReference>
<accession>A0A4P6P2M1</accession>
<dbReference type="PANTHER" id="PTHR39560">
    <property type="entry name" value="PROTEIN ADENYLYLTRANSFERASE FIC-RELATED"/>
    <property type="match status" value="1"/>
</dbReference>
<evidence type="ECO:0000313" key="9">
    <source>
        <dbReference type="EMBL" id="QBG35541.1"/>
    </source>
</evidence>
<dbReference type="InterPro" id="IPR036597">
    <property type="entry name" value="Fido-like_dom_sf"/>
</dbReference>
<dbReference type="PANTHER" id="PTHR39560:SF1">
    <property type="entry name" value="PROTEIN ADENYLYLTRANSFERASE FIC-RELATED"/>
    <property type="match status" value="1"/>
</dbReference>
<dbReference type="EMBL" id="CP034759">
    <property type="protein sequence ID" value="QBG35541.1"/>
    <property type="molecule type" value="Genomic_DNA"/>
</dbReference>
<feature type="domain" description="Fido" evidence="8">
    <location>
        <begin position="54"/>
        <end position="191"/>
    </location>
</feature>
<dbReference type="GO" id="GO:0070733">
    <property type="term" value="F:AMPylase activity"/>
    <property type="evidence" value="ECO:0007669"/>
    <property type="project" value="UniProtKB-EC"/>
</dbReference>
<comment type="catalytic activity">
    <reaction evidence="7">
        <text>L-tyrosyl-[protein] + ATP = O-(5'-adenylyl)-L-tyrosyl-[protein] + diphosphate</text>
        <dbReference type="Rhea" id="RHEA:54288"/>
        <dbReference type="Rhea" id="RHEA-COMP:10136"/>
        <dbReference type="Rhea" id="RHEA-COMP:13846"/>
        <dbReference type="ChEBI" id="CHEBI:30616"/>
        <dbReference type="ChEBI" id="CHEBI:33019"/>
        <dbReference type="ChEBI" id="CHEBI:46858"/>
        <dbReference type="ChEBI" id="CHEBI:83624"/>
        <dbReference type="EC" id="2.7.7.108"/>
    </reaction>
</comment>